<name>A0A382S809_9ZZZZ</name>
<sequence length="208" mass="23481">MRSDISDQFKDLTGEFREFAKLQAENNTKALVTAIQEVIGDFNAKINEQFGENFKELNAAVGDLVTWQDNYKDILESTFQQFEIAVESIEASEKMLVSIEQQYEENMKINEDVKVSVETLKNEGLGLNAYLEEFSDLANNAKDAFPVIEKNLDNLTTGFSLKVDESIDTVTKHIEDQNQAAQSIIEKFNESTNTTLDKVQESIEMSNG</sequence>
<reference evidence="1" key="1">
    <citation type="submission" date="2018-05" db="EMBL/GenBank/DDBJ databases">
        <authorList>
            <person name="Lanie J.A."/>
            <person name="Ng W.-L."/>
            <person name="Kazmierczak K.M."/>
            <person name="Andrzejewski T.M."/>
            <person name="Davidsen T.M."/>
            <person name="Wayne K.J."/>
            <person name="Tettelin H."/>
            <person name="Glass J.I."/>
            <person name="Rusch D."/>
            <person name="Podicherti R."/>
            <person name="Tsui H.-C.T."/>
            <person name="Winkler M.E."/>
        </authorList>
    </citation>
    <scope>NUCLEOTIDE SEQUENCE</scope>
</reference>
<organism evidence="1">
    <name type="scientific">marine metagenome</name>
    <dbReference type="NCBI Taxonomy" id="408172"/>
    <lineage>
        <taxon>unclassified sequences</taxon>
        <taxon>metagenomes</taxon>
        <taxon>ecological metagenomes</taxon>
    </lineage>
</organism>
<accession>A0A382S809</accession>
<dbReference type="EMBL" id="UINC01127121">
    <property type="protein sequence ID" value="SVD06029.1"/>
    <property type="molecule type" value="Genomic_DNA"/>
</dbReference>
<dbReference type="AlphaFoldDB" id="A0A382S809"/>
<feature type="non-terminal residue" evidence="1">
    <location>
        <position position="208"/>
    </location>
</feature>
<proteinExistence type="predicted"/>
<protein>
    <submittedName>
        <fullName evidence="1">Uncharacterized protein</fullName>
    </submittedName>
</protein>
<gene>
    <name evidence="1" type="ORF">METZ01_LOCUS358883</name>
</gene>
<evidence type="ECO:0000313" key="1">
    <source>
        <dbReference type="EMBL" id="SVD06029.1"/>
    </source>
</evidence>